<dbReference type="PROSITE" id="PS52050">
    <property type="entry name" value="WYL"/>
    <property type="match status" value="1"/>
</dbReference>
<keyword evidence="6" id="KW-1185">Reference proteome</keyword>
<feature type="domain" description="WYL" evidence="2">
    <location>
        <begin position="731"/>
        <end position="790"/>
    </location>
</feature>
<evidence type="ECO:0000259" key="2">
    <source>
        <dbReference type="Pfam" id="PF13280"/>
    </source>
</evidence>
<feature type="compositionally biased region" description="Low complexity" evidence="1">
    <location>
        <begin position="702"/>
        <end position="715"/>
    </location>
</feature>
<feature type="domain" description="Helicase XPB/Ssl2 N-terminal" evidence="3">
    <location>
        <begin position="505"/>
        <end position="627"/>
    </location>
</feature>
<feature type="region of interest" description="Disordered" evidence="1">
    <location>
        <begin position="664"/>
        <end position="687"/>
    </location>
</feature>
<dbReference type="Proteomes" id="UP000268652">
    <property type="component" value="Unassembled WGS sequence"/>
</dbReference>
<reference evidence="6 7" key="1">
    <citation type="submission" date="2018-09" db="EMBL/GenBank/DDBJ databases">
        <title>Streptomyces sp. nov. DS1-2, an endophytic actinomycete isolated from roots of Dendrobium scabrilingue.</title>
        <authorList>
            <person name="Kuncharoen N."/>
            <person name="Kudo T."/>
            <person name="Ohkuma M."/>
            <person name="Yuki M."/>
            <person name="Tanasupawat S."/>
        </authorList>
    </citation>
    <scope>NUCLEOTIDE SEQUENCE [LARGE SCALE GENOMIC DNA]</scope>
    <source>
        <strain evidence="4 7">AZ1-7</strain>
        <strain evidence="5 6">DS1-2</strain>
    </source>
</reference>
<evidence type="ECO:0000259" key="3">
    <source>
        <dbReference type="Pfam" id="PF13625"/>
    </source>
</evidence>
<dbReference type="EMBL" id="RBDY01000007">
    <property type="protein sequence ID" value="RKN23320.1"/>
    <property type="molecule type" value="Genomic_DNA"/>
</dbReference>
<name>A0A3A9WAL4_9ACTN</name>
<dbReference type="OrthoDB" id="3415124at2"/>
<dbReference type="InterPro" id="IPR026881">
    <property type="entry name" value="WYL_dom"/>
</dbReference>
<evidence type="ECO:0000313" key="7">
    <source>
        <dbReference type="Proteomes" id="UP000275024"/>
    </source>
</evidence>
<dbReference type="Proteomes" id="UP000275024">
    <property type="component" value="Unassembled WGS sequence"/>
</dbReference>
<evidence type="ECO:0000313" key="4">
    <source>
        <dbReference type="EMBL" id="RKN09682.1"/>
    </source>
</evidence>
<evidence type="ECO:0000256" key="1">
    <source>
        <dbReference type="SAM" id="MobiDB-lite"/>
    </source>
</evidence>
<comment type="caution">
    <text evidence="4">The sequence shown here is derived from an EMBL/GenBank/DDBJ whole genome shotgun (WGS) entry which is preliminary data.</text>
</comment>
<accession>A0A3A9WAL4</accession>
<proteinExistence type="predicted"/>
<evidence type="ECO:0000313" key="6">
    <source>
        <dbReference type="Proteomes" id="UP000268652"/>
    </source>
</evidence>
<sequence>MTGTSPRTLADELRSRSDAELAGLLRARADLLSPLPGDLSQLATRAGTRASVLRAIERLDAFTLQAAEALVVAPQPCSFPALAALLPGGEDRLPDALATLRARALLWGRPDAMRLVRTAQELLAPTAARPSSTGLGPSLAETAAGISPSRMQDLLTHAGLPPTHDPVSALAALTTLFADQERLATLLDEAPQGALGALDRLTWGPPYGEVSAHPAPHLRWLLDRGLLMPTGPGTVVLPREVALHLRGGRAHRELRAHPPAPLLRFEHSPDAADAAAAGAVHAALTVVEELLTAWETETPAVLRAGGLGVRELKRAAVTLDVAEPEAAFWLELSYAAGLLAGDGAADERYAPTPAYDDWLAMAPERRWLRLVAAWLTTTRVPGLVGARDGKGRLLAALGPGLDRGPTAELRRATLRLLSALPPGAAPEPTWVLERMRWELPRRVPDETRATLCRAALAEAERLGVTGRGALTSFARPLLAEPPGAADPERAAALLAPFLPEPLDHFLLQADLTAVAPGPLRRDLRQAMAVAADIESRGGATVYRFTPDSVRRALDAGWSAAELHAFLAARSRTPVPQPLSYLVDDVARRYGRLRVGAAASYLLCDDESLLTQVVADRRAEGLRLRRIAPTVVISGAPPGTLLERLREYGYAPAAESADGAVVTLPSEPHRTPARTLPEPAPDSPPAADDSLLSAAVRAIRAGDHAAGAAPRTPAGRVPDPAGPPPRTSSADTLAALRVAAADGALVRIGYVGADGMATQRILSPVRVEGGFVTAFDHTADEVRTYPLHRITGTAGL</sequence>
<dbReference type="GO" id="GO:0003677">
    <property type="term" value="F:DNA binding"/>
    <property type="evidence" value="ECO:0007669"/>
    <property type="project" value="UniProtKB-KW"/>
</dbReference>
<organism evidence="4 7">
    <name type="scientific">Streptomyces radicis</name>
    <dbReference type="NCBI Taxonomy" id="1750517"/>
    <lineage>
        <taxon>Bacteria</taxon>
        <taxon>Bacillati</taxon>
        <taxon>Actinomycetota</taxon>
        <taxon>Actinomycetes</taxon>
        <taxon>Kitasatosporales</taxon>
        <taxon>Streptomycetaceae</taxon>
        <taxon>Streptomyces</taxon>
    </lineage>
</organism>
<feature type="region of interest" description="Disordered" evidence="1">
    <location>
        <begin position="702"/>
        <end position="728"/>
    </location>
</feature>
<protein>
    <submittedName>
        <fullName evidence="4">DNA-binding protein</fullName>
    </submittedName>
</protein>
<dbReference type="RefSeq" id="WP_120697007.1">
    <property type="nucleotide sequence ID" value="NZ_RBDX01000007.1"/>
</dbReference>
<dbReference type="EMBL" id="RBDX01000007">
    <property type="protein sequence ID" value="RKN09682.1"/>
    <property type="molecule type" value="Genomic_DNA"/>
</dbReference>
<dbReference type="Pfam" id="PF13625">
    <property type="entry name" value="Helicase_C_3"/>
    <property type="match status" value="1"/>
</dbReference>
<dbReference type="Pfam" id="PF13280">
    <property type="entry name" value="WYL"/>
    <property type="match status" value="1"/>
</dbReference>
<keyword evidence="4" id="KW-0238">DNA-binding</keyword>
<evidence type="ECO:0000313" key="5">
    <source>
        <dbReference type="EMBL" id="RKN23320.1"/>
    </source>
</evidence>
<dbReference type="AlphaFoldDB" id="A0A3A9WAL4"/>
<dbReference type="InterPro" id="IPR032830">
    <property type="entry name" value="XPB/Ssl2_N"/>
</dbReference>
<gene>
    <name evidence="5" type="ORF">D7318_12485</name>
    <name evidence="4" type="ORF">D7319_11530</name>
</gene>